<evidence type="ECO:0008006" key="4">
    <source>
        <dbReference type="Google" id="ProtNLM"/>
    </source>
</evidence>
<organism evidence="2 3">
    <name type="scientific">Spongiibacter thalassae</name>
    <dbReference type="NCBI Taxonomy" id="2721624"/>
    <lineage>
        <taxon>Bacteria</taxon>
        <taxon>Pseudomonadati</taxon>
        <taxon>Pseudomonadota</taxon>
        <taxon>Gammaproteobacteria</taxon>
        <taxon>Cellvibrionales</taxon>
        <taxon>Spongiibacteraceae</taxon>
        <taxon>Spongiibacter</taxon>
    </lineage>
</organism>
<evidence type="ECO:0000313" key="2">
    <source>
        <dbReference type="EMBL" id="NKI19032.1"/>
    </source>
</evidence>
<feature type="transmembrane region" description="Helical" evidence="1">
    <location>
        <begin position="12"/>
        <end position="34"/>
    </location>
</feature>
<protein>
    <recommendedName>
        <fullName evidence="4">Phage abortive infection protein</fullName>
    </recommendedName>
</protein>
<feature type="transmembrane region" description="Helical" evidence="1">
    <location>
        <begin position="54"/>
        <end position="73"/>
    </location>
</feature>
<dbReference type="Proteomes" id="UP000765845">
    <property type="component" value="Unassembled WGS sequence"/>
</dbReference>
<keyword evidence="1" id="KW-0812">Transmembrane</keyword>
<proteinExistence type="predicted"/>
<reference evidence="2 3" key="1">
    <citation type="submission" date="2020-04" db="EMBL/GenBank/DDBJ databases">
        <authorList>
            <person name="Yoon J."/>
        </authorList>
    </citation>
    <scope>NUCLEOTIDE SEQUENCE [LARGE SCALE GENOMIC DNA]</scope>
    <source>
        <strain evidence="2 3">KMU-166</strain>
    </source>
</reference>
<sequence>MKHIGALKPDRLVDLLNWIGIPLALLYIASMFVYPWFDKGWDWGLVQNVWDRWQSLNVGMLAFVSSIIAFNIARFNANKQRERDFQATKAFLPAALAELLDYLKLSAAALVEGWDANGTQPLSTEAPMLPDEYKEIFQQCIRCAKPDVGDYLSKILVRLQIHNSRIRGYVENYKSSELADPDRHNILTYLYRLGELQALIGKLFGFARNEEEFNNAPLEWEDFRNAFGNLDIWVEDYRIDETMNLEDFTKRAIARSENT</sequence>
<evidence type="ECO:0000256" key="1">
    <source>
        <dbReference type="SAM" id="Phobius"/>
    </source>
</evidence>
<evidence type="ECO:0000313" key="3">
    <source>
        <dbReference type="Proteomes" id="UP000765845"/>
    </source>
</evidence>
<comment type="caution">
    <text evidence="2">The sequence shown here is derived from an EMBL/GenBank/DDBJ whole genome shotgun (WGS) entry which is preliminary data.</text>
</comment>
<dbReference type="EMBL" id="JAAWWK010000006">
    <property type="protein sequence ID" value="NKI19032.1"/>
    <property type="molecule type" value="Genomic_DNA"/>
</dbReference>
<keyword evidence="1" id="KW-1133">Transmembrane helix</keyword>
<keyword evidence="3" id="KW-1185">Reference proteome</keyword>
<keyword evidence="1" id="KW-0472">Membrane</keyword>
<accession>A0ABX1GL01</accession>
<gene>
    <name evidence="2" type="ORF">HCU74_16610</name>
</gene>
<name>A0ABX1GL01_9GAMM</name>
<dbReference type="RefSeq" id="WP_168451536.1">
    <property type="nucleotide sequence ID" value="NZ_JAAWWK010000006.1"/>
</dbReference>